<proteinExistence type="inferred from homology"/>
<protein>
    <submittedName>
        <fullName evidence="8">RagB/SusD family nutrient uptake outer membrane protein</fullName>
    </submittedName>
</protein>
<dbReference type="GO" id="GO:0009279">
    <property type="term" value="C:cell outer membrane"/>
    <property type="evidence" value="ECO:0007669"/>
    <property type="project" value="UniProtKB-SubCell"/>
</dbReference>
<dbReference type="SUPFAM" id="SSF48452">
    <property type="entry name" value="TPR-like"/>
    <property type="match status" value="1"/>
</dbReference>
<dbReference type="AlphaFoldDB" id="A0AAJ5WQU5"/>
<dbReference type="InterPro" id="IPR011990">
    <property type="entry name" value="TPR-like_helical_dom_sf"/>
</dbReference>
<evidence type="ECO:0000313" key="8">
    <source>
        <dbReference type="EMBL" id="WEK36491.1"/>
    </source>
</evidence>
<dbReference type="Proteomes" id="UP001220610">
    <property type="component" value="Chromosome"/>
</dbReference>
<dbReference type="Pfam" id="PF14322">
    <property type="entry name" value="SusD-like_3"/>
    <property type="match status" value="1"/>
</dbReference>
<comment type="subcellular location">
    <subcellularLocation>
        <location evidence="1">Cell outer membrane</location>
    </subcellularLocation>
</comment>
<keyword evidence="3" id="KW-0732">Signal</keyword>
<name>A0AAJ5WQU5_9BACT</name>
<evidence type="ECO:0000256" key="3">
    <source>
        <dbReference type="ARBA" id="ARBA00022729"/>
    </source>
</evidence>
<evidence type="ECO:0000313" key="9">
    <source>
        <dbReference type="Proteomes" id="UP001220610"/>
    </source>
</evidence>
<evidence type="ECO:0000256" key="2">
    <source>
        <dbReference type="ARBA" id="ARBA00006275"/>
    </source>
</evidence>
<organism evidence="8 9">
    <name type="scientific">Candidatus Pseudobacter hemicellulosilyticus</name>
    <dbReference type="NCBI Taxonomy" id="3121375"/>
    <lineage>
        <taxon>Bacteria</taxon>
        <taxon>Pseudomonadati</taxon>
        <taxon>Bacteroidota</taxon>
        <taxon>Chitinophagia</taxon>
        <taxon>Chitinophagales</taxon>
        <taxon>Chitinophagaceae</taxon>
        <taxon>Pseudobacter</taxon>
    </lineage>
</organism>
<keyword evidence="4" id="KW-0472">Membrane</keyword>
<evidence type="ECO:0000256" key="5">
    <source>
        <dbReference type="ARBA" id="ARBA00023237"/>
    </source>
</evidence>
<reference evidence="8" key="1">
    <citation type="submission" date="2023-03" db="EMBL/GenBank/DDBJ databases">
        <title>Andean soil-derived lignocellulolytic bacterial consortium as a source of novel taxa and putative plastic-active enzymes.</title>
        <authorList>
            <person name="Diaz-Garcia L."/>
            <person name="Chuvochina M."/>
            <person name="Feuerriegel G."/>
            <person name="Bunk B."/>
            <person name="Sproer C."/>
            <person name="Streit W.R."/>
            <person name="Rodriguez L.M."/>
            <person name="Overmann J."/>
            <person name="Jimenez D.J."/>
        </authorList>
    </citation>
    <scope>NUCLEOTIDE SEQUENCE</scope>
    <source>
        <strain evidence="8">MAG 7</strain>
    </source>
</reference>
<dbReference type="Gene3D" id="1.25.40.390">
    <property type="match status" value="1"/>
</dbReference>
<dbReference type="InterPro" id="IPR033985">
    <property type="entry name" value="SusD-like_N"/>
</dbReference>
<dbReference type="Pfam" id="PF07980">
    <property type="entry name" value="SusD_RagB"/>
    <property type="match status" value="1"/>
</dbReference>
<feature type="domain" description="SusD-like N-terminal" evidence="7">
    <location>
        <begin position="107"/>
        <end position="241"/>
    </location>
</feature>
<keyword evidence="5" id="KW-0998">Cell outer membrane</keyword>
<accession>A0AAJ5WQU5</accession>
<dbReference type="EMBL" id="CP119311">
    <property type="protein sequence ID" value="WEK36491.1"/>
    <property type="molecule type" value="Genomic_DNA"/>
</dbReference>
<gene>
    <name evidence="8" type="ORF">P0Y53_03175</name>
</gene>
<evidence type="ECO:0000259" key="6">
    <source>
        <dbReference type="Pfam" id="PF07980"/>
    </source>
</evidence>
<evidence type="ECO:0000256" key="1">
    <source>
        <dbReference type="ARBA" id="ARBA00004442"/>
    </source>
</evidence>
<feature type="domain" description="RagB/SusD" evidence="6">
    <location>
        <begin position="345"/>
        <end position="483"/>
    </location>
</feature>
<comment type="similarity">
    <text evidence="2">Belongs to the SusD family.</text>
</comment>
<evidence type="ECO:0000256" key="4">
    <source>
        <dbReference type="ARBA" id="ARBA00023136"/>
    </source>
</evidence>
<sequence length="485" mass="54041">MRSTIIKWLFYIGIVSATGCSKFLDVDPPIDTLTTAEVFATNQQAEWAIAGVYSKMINGMEASFDGSAIAFTNFGAGLSTIMGGLSADDMMLPIATGSNPFLAVVQNRLALDQLSYSFEYWRSAYKVIYDANAVMEGIAQSTAAALTDSARKQVTGEALALRAFCYFYLVNFYGDVPLVLSTDFNGSVKLGRTAVAKVYEQMLTDLTKASNLLNTDFTIAGRERIRINKWFAEALLARVYLYTGNYQRAVEQATNVIGQRSLFSLAPLPDVFLKNSGEAILQLQPTNQAYFNNATPEGFAIGHDTRVPEPNFALSKDLAAAFEPGDKRKQDWTMAMGEWLAPYKYKVRMENSASYGPQSEYYMVMRLAELYLIRAEANILLSDANTVTAVNDLNVLRQRANLDLLETTLTAEAVKTAIAQERRVELFAEWGHRWLDLKRTGRATQVLPALSYKQPWLGDYQLLYPIPPSEIETNANLQQNPLYNR</sequence>
<evidence type="ECO:0000259" key="7">
    <source>
        <dbReference type="Pfam" id="PF14322"/>
    </source>
</evidence>
<dbReference type="InterPro" id="IPR012944">
    <property type="entry name" value="SusD_RagB_dom"/>
</dbReference>
<dbReference type="CDD" id="cd08977">
    <property type="entry name" value="SusD"/>
    <property type="match status" value="1"/>
</dbReference>